<evidence type="ECO:0000313" key="2">
    <source>
        <dbReference type="EMBL" id="ALL64558.1"/>
    </source>
</evidence>
<dbReference type="AlphaFoldDB" id="A0A0P0R9A6"/>
<keyword evidence="1" id="KW-0472">Membrane</keyword>
<evidence type="ECO:0000313" key="3">
    <source>
        <dbReference type="Proteomes" id="UP000019146"/>
    </source>
</evidence>
<sequence length="51" mass="5379">MNIHLTLGPLVALIAGILILIVPRLLNFIVALYLIIIGLIGLFGVGGTAHF</sequence>
<dbReference type="RefSeq" id="WP_007583393.1">
    <property type="nucleotide sequence ID" value="NZ_CP012746.1"/>
</dbReference>
<proteinExistence type="predicted"/>
<gene>
    <name evidence="2" type="ORF">K788_0006625</name>
</gene>
<keyword evidence="1" id="KW-1133">Transmembrane helix</keyword>
<dbReference type="GeneID" id="69975124"/>
<dbReference type="Pfam" id="PF11295">
    <property type="entry name" value="DUF3096"/>
    <property type="match status" value="1"/>
</dbReference>
<organism evidence="2 3">
    <name type="scientific">Paraburkholderia caribensis MBA4</name>
    <dbReference type="NCBI Taxonomy" id="1323664"/>
    <lineage>
        <taxon>Bacteria</taxon>
        <taxon>Pseudomonadati</taxon>
        <taxon>Pseudomonadota</taxon>
        <taxon>Betaproteobacteria</taxon>
        <taxon>Burkholderiales</taxon>
        <taxon>Burkholderiaceae</taxon>
        <taxon>Paraburkholderia</taxon>
    </lineage>
</organism>
<evidence type="ECO:0000256" key="1">
    <source>
        <dbReference type="SAM" id="Phobius"/>
    </source>
</evidence>
<dbReference type="EMBL" id="CP012746">
    <property type="protein sequence ID" value="ALL64558.1"/>
    <property type="molecule type" value="Genomic_DNA"/>
</dbReference>
<accession>A0A0P0R9A6</accession>
<name>A0A0P0R9A6_9BURK</name>
<feature type="transmembrane region" description="Helical" evidence="1">
    <location>
        <begin position="30"/>
        <end position="49"/>
    </location>
</feature>
<evidence type="ECO:0008006" key="4">
    <source>
        <dbReference type="Google" id="ProtNLM"/>
    </source>
</evidence>
<protein>
    <recommendedName>
        <fullName evidence="4">DUF3096 domain-containing protein</fullName>
    </recommendedName>
</protein>
<dbReference type="InterPro" id="IPR021446">
    <property type="entry name" value="DUF3096"/>
</dbReference>
<dbReference type="Proteomes" id="UP000019146">
    <property type="component" value="Chromosome 1"/>
</dbReference>
<keyword evidence="1" id="KW-0812">Transmembrane</keyword>
<reference evidence="2 3" key="1">
    <citation type="journal article" date="2014" name="Genome Announc.">
        <title>Draft Genome Sequence of the Haloacid-Degrading Burkholderia caribensis Strain MBA4.</title>
        <authorList>
            <person name="Pan Y."/>
            <person name="Kong K.F."/>
            <person name="Tsang J.S."/>
        </authorList>
    </citation>
    <scope>NUCLEOTIDE SEQUENCE [LARGE SCALE GENOMIC DNA]</scope>
    <source>
        <strain evidence="2 3">MBA4</strain>
    </source>
</reference>
<dbReference type="KEGG" id="bcai:K788_0006625"/>
<feature type="transmembrane region" description="Helical" evidence="1">
    <location>
        <begin position="6"/>
        <end position="23"/>
    </location>
</feature>